<reference evidence="11 12" key="1">
    <citation type="submission" date="2016-11" db="EMBL/GenBank/DDBJ databases">
        <authorList>
            <person name="Varghese N."/>
            <person name="Submissions S."/>
        </authorList>
    </citation>
    <scope>NUCLEOTIDE SEQUENCE [LARGE SCALE GENOMIC DNA]</scope>
    <source>
        <strain evidence="11 12">DSM 29620</strain>
    </source>
</reference>
<keyword evidence="12" id="KW-1185">Reference proteome</keyword>
<evidence type="ECO:0000256" key="5">
    <source>
        <dbReference type="ARBA" id="ARBA00048792"/>
    </source>
</evidence>
<dbReference type="Pfam" id="PF14691">
    <property type="entry name" value="Fer4_20"/>
    <property type="match status" value="1"/>
</dbReference>
<evidence type="ECO:0000313" key="12">
    <source>
        <dbReference type="Proteomes" id="UP000324252"/>
    </source>
</evidence>
<dbReference type="PANTHER" id="PTHR43073:SF2">
    <property type="entry name" value="DIHYDROPYRIMIDINE DEHYDROGENASE [NADP(+)]"/>
    <property type="match status" value="1"/>
</dbReference>
<dbReference type="SUPFAM" id="SSF51971">
    <property type="entry name" value="Nucleotide-binding domain"/>
    <property type="match status" value="1"/>
</dbReference>
<dbReference type="GO" id="GO:0051536">
    <property type="term" value="F:iron-sulfur cluster binding"/>
    <property type="evidence" value="ECO:0007669"/>
    <property type="project" value="InterPro"/>
</dbReference>
<dbReference type="Gene3D" id="1.10.1060.10">
    <property type="entry name" value="Alpha-helical ferredoxin"/>
    <property type="match status" value="1"/>
</dbReference>
<dbReference type="SUPFAM" id="SSF46548">
    <property type="entry name" value="alpha-helical ferredoxin"/>
    <property type="match status" value="1"/>
</dbReference>
<evidence type="ECO:0000259" key="9">
    <source>
        <dbReference type="Pfam" id="PF07992"/>
    </source>
</evidence>
<accession>A0A1H0E6Q0</accession>
<sequence>MAANALTPGIVAGRLGPADYAEQFTDLHPRLDDHEALVAADRCYFCHDAPCVTACPTDIDIPLFIRQIATGTPEAAARTIFSQNILGGMCARVCPTETLCEEACVRETAEGKPVKIGELQRYATDTLMEQGVHPFSRAASTGRRIAVVGAGPAGLACAHRLAMLGHDVVILDARPKSGGLNEYGIAAYKTPGGFAQAEVDWLLKIGGITVENGKSLGRDVTLEALKASYDAVFLGIGLGGVNALNAPGEDKAGVLDAVDFIADLRQASDLSGLPVGRDVVVIGGGMTAVDAAVQAKLLGALNVSLVYRRGRDRMNASVFEQDLAASKGVRIITNATPVAVHGNGAVREIEFEYTDDDLKPTGQTFRLAADQVFKAIGQTLSGDGLPALDGRKIGVTGAGRTSIAGVWAGGDCAAGGDDLTVTAVAEGRDAAEDIHATLTAEG</sequence>
<dbReference type="PRINTS" id="PR00368">
    <property type="entry name" value="FADPNR"/>
</dbReference>
<evidence type="ECO:0000256" key="1">
    <source>
        <dbReference type="ARBA" id="ARBA00023002"/>
    </source>
</evidence>
<gene>
    <name evidence="11" type="ORF">SAMN05444142_106181</name>
</gene>
<dbReference type="PANTHER" id="PTHR43073">
    <property type="entry name" value="DIHYDROPYRIMIDINE DEHYDROGENASE [NADP(+)]"/>
    <property type="match status" value="1"/>
</dbReference>
<evidence type="ECO:0000256" key="7">
    <source>
        <dbReference type="ARBA" id="ARBA00049714"/>
    </source>
</evidence>
<dbReference type="Pfam" id="PF07992">
    <property type="entry name" value="Pyr_redox_2"/>
    <property type="match status" value="1"/>
</dbReference>
<feature type="domain" description="FAD/NAD(P)-binding" evidence="9">
    <location>
        <begin position="144"/>
        <end position="427"/>
    </location>
</feature>
<dbReference type="Gene3D" id="3.50.50.60">
    <property type="entry name" value="FAD/NAD(P)-binding domain"/>
    <property type="match status" value="2"/>
</dbReference>
<dbReference type="EC" id="1.3.1.1" evidence="8"/>
<evidence type="ECO:0000256" key="6">
    <source>
        <dbReference type="ARBA" id="ARBA00049578"/>
    </source>
</evidence>
<comment type="subunit">
    <text evidence="7">Heterotetramer of 2 PreA and 2 PreT subunits.</text>
</comment>
<proteinExistence type="predicted"/>
<evidence type="ECO:0000256" key="3">
    <source>
        <dbReference type="ARBA" id="ARBA00032722"/>
    </source>
</evidence>
<dbReference type="InterPro" id="IPR009051">
    <property type="entry name" value="Helical_ferredxn"/>
</dbReference>
<evidence type="ECO:0000256" key="8">
    <source>
        <dbReference type="ARBA" id="ARBA00049728"/>
    </source>
</evidence>
<keyword evidence="1" id="KW-0560">Oxidoreductase</keyword>
<feature type="domain" description="Dihydroprymidine dehydrogenase" evidence="10">
    <location>
        <begin position="22"/>
        <end position="131"/>
    </location>
</feature>
<dbReference type="OrthoDB" id="9803192at2"/>
<organism evidence="11 12">
    <name type="scientific">Lutimaribacter pacificus</name>
    <dbReference type="NCBI Taxonomy" id="391948"/>
    <lineage>
        <taxon>Bacteria</taxon>
        <taxon>Pseudomonadati</taxon>
        <taxon>Pseudomonadota</taxon>
        <taxon>Alphaproteobacteria</taxon>
        <taxon>Rhodobacterales</taxon>
        <taxon>Roseobacteraceae</taxon>
        <taxon>Lutimaribacter</taxon>
    </lineage>
</organism>
<comment type="catalytic activity">
    <reaction evidence="5">
        <text>5,6-dihydrouracil + NAD(+) = uracil + NADH + H(+)</text>
        <dbReference type="Rhea" id="RHEA:20189"/>
        <dbReference type="ChEBI" id="CHEBI:15378"/>
        <dbReference type="ChEBI" id="CHEBI:15901"/>
        <dbReference type="ChEBI" id="CHEBI:17568"/>
        <dbReference type="ChEBI" id="CHEBI:57540"/>
        <dbReference type="ChEBI" id="CHEBI:57945"/>
        <dbReference type="EC" id="1.3.1.1"/>
    </reaction>
</comment>
<evidence type="ECO:0000313" key="11">
    <source>
        <dbReference type="EMBL" id="SHK55826.1"/>
    </source>
</evidence>
<evidence type="ECO:0000259" key="10">
    <source>
        <dbReference type="Pfam" id="PF14691"/>
    </source>
</evidence>
<dbReference type="GO" id="GO:0004159">
    <property type="term" value="F:dihydropyrimidine dehydrogenase (NAD+) activity"/>
    <property type="evidence" value="ECO:0007669"/>
    <property type="project" value="UniProtKB-EC"/>
</dbReference>
<dbReference type="PRINTS" id="PR00469">
    <property type="entry name" value="PNDRDTASEII"/>
</dbReference>
<dbReference type="RefSeq" id="WP_149787235.1">
    <property type="nucleotide sequence ID" value="NZ_FNIO01000002.1"/>
</dbReference>
<comment type="function">
    <text evidence="6">Involved in pyrimidine base degradation. Catalyzes physiologically the reduction of uracil to 5,6-dihydrouracil (DHU) by using NADH as a specific cosubstrate. It also catalyzes the reverse reaction and the reduction of thymine to 5,6-dihydrothymine (DHT).</text>
</comment>
<evidence type="ECO:0000256" key="2">
    <source>
        <dbReference type="ARBA" id="ARBA00030119"/>
    </source>
</evidence>
<dbReference type="Proteomes" id="UP000324252">
    <property type="component" value="Unassembled WGS sequence"/>
</dbReference>
<comment type="catalytic activity">
    <reaction evidence="4">
        <text>5,6-dihydrothymine + NAD(+) = thymine + NADH + H(+)</text>
        <dbReference type="Rhea" id="RHEA:28791"/>
        <dbReference type="ChEBI" id="CHEBI:15378"/>
        <dbReference type="ChEBI" id="CHEBI:17821"/>
        <dbReference type="ChEBI" id="CHEBI:27468"/>
        <dbReference type="ChEBI" id="CHEBI:57540"/>
        <dbReference type="ChEBI" id="CHEBI:57945"/>
        <dbReference type="EC" id="1.3.1.1"/>
    </reaction>
</comment>
<dbReference type="InterPro" id="IPR028261">
    <property type="entry name" value="DPD_II"/>
</dbReference>
<evidence type="ECO:0000256" key="4">
    <source>
        <dbReference type="ARBA" id="ARBA00047685"/>
    </source>
</evidence>
<dbReference type="InterPro" id="IPR036188">
    <property type="entry name" value="FAD/NAD-bd_sf"/>
</dbReference>
<protein>
    <recommendedName>
        <fullName evidence="8">dihydrouracil dehydrogenase (NAD(+))</fullName>
        <ecNumber evidence="8">1.3.1.1</ecNumber>
    </recommendedName>
    <alternativeName>
        <fullName evidence="3">Dihydrothymine dehydrogenase</fullName>
    </alternativeName>
    <alternativeName>
        <fullName evidence="2">Dihydrouracil dehydrogenase</fullName>
    </alternativeName>
</protein>
<dbReference type="AlphaFoldDB" id="A0A1H0E6Q0"/>
<dbReference type="EMBL" id="FQZZ01000006">
    <property type="protein sequence ID" value="SHK55826.1"/>
    <property type="molecule type" value="Genomic_DNA"/>
</dbReference>
<dbReference type="InterPro" id="IPR023753">
    <property type="entry name" value="FAD/NAD-binding_dom"/>
</dbReference>
<name>A0A1H0E6Q0_9RHOB</name>